<evidence type="ECO:0008006" key="10">
    <source>
        <dbReference type="Google" id="ProtNLM"/>
    </source>
</evidence>
<evidence type="ECO:0000256" key="4">
    <source>
        <dbReference type="ARBA" id="ARBA00022729"/>
    </source>
</evidence>
<reference evidence="9" key="1">
    <citation type="submission" date="2020-11" db="EMBL/GenBank/DDBJ databases">
        <authorList>
            <person name="Tran Van P."/>
        </authorList>
    </citation>
    <scope>NUCLEOTIDE SEQUENCE</scope>
</reference>
<dbReference type="AlphaFoldDB" id="A0A7R9CPQ3"/>
<evidence type="ECO:0000256" key="1">
    <source>
        <dbReference type="ARBA" id="ARBA00004589"/>
    </source>
</evidence>
<evidence type="ECO:0000256" key="3">
    <source>
        <dbReference type="ARBA" id="ARBA00022692"/>
    </source>
</evidence>
<dbReference type="PANTHER" id="PTHR33562:SF18">
    <property type="entry name" value="BOUDIN-RELATED"/>
    <property type="match status" value="1"/>
</dbReference>
<evidence type="ECO:0000256" key="2">
    <source>
        <dbReference type="ARBA" id="ARBA00022622"/>
    </source>
</evidence>
<evidence type="ECO:0000256" key="8">
    <source>
        <dbReference type="ARBA" id="ARBA00023288"/>
    </source>
</evidence>
<dbReference type="EMBL" id="OD000910">
    <property type="protein sequence ID" value="CAD7399793.1"/>
    <property type="molecule type" value="Genomic_DNA"/>
</dbReference>
<dbReference type="GO" id="GO:0032222">
    <property type="term" value="P:regulation of synaptic transmission, cholinergic"/>
    <property type="evidence" value="ECO:0007669"/>
    <property type="project" value="InterPro"/>
</dbReference>
<accession>A0A7R9CPQ3</accession>
<gene>
    <name evidence="9" type="ORF">TPSB3V08_LOCUS2311</name>
</gene>
<keyword evidence="6" id="KW-0472">Membrane</keyword>
<evidence type="ECO:0000313" key="9">
    <source>
        <dbReference type="EMBL" id="CAD7399793.1"/>
    </source>
</evidence>
<evidence type="ECO:0000256" key="6">
    <source>
        <dbReference type="ARBA" id="ARBA00023136"/>
    </source>
</evidence>
<organism evidence="9">
    <name type="scientific">Timema poppense</name>
    <name type="common">Walking stick</name>
    <dbReference type="NCBI Taxonomy" id="170557"/>
    <lineage>
        <taxon>Eukaryota</taxon>
        <taxon>Metazoa</taxon>
        <taxon>Ecdysozoa</taxon>
        <taxon>Arthropoda</taxon>
        <taxon>Hexapoda</taxon>
        <taxon>Insecta</taxon>
        <taxon>Pterygota</taxon>
        <taxon>Neoptera</taxon>
        <taxon>Polyneoptera</taxon>
        <taxon>Phasmatodea</taxon>
        <taxon>Timematodea</taxon>
        <taxon>Timematoidea</taxon>
        <taxon>Timematidae</taxon>
        <taxon>Timema</taxon>
    </lineage>
</organism>
<sequence length="272" mass="29659">MGLHNREPSFPEPLVVQPRSLLALLFGDPLSVDSVEADLSKVAPFLVAAFGRRETMSCRGDRIPTALIAGFMTLFMLPFHYYSATLFLSAGGISCYQCVSTDHVSPFQCNEYLSSDIDLQPQACDAVFEAQYCVKHTGRFEVGSIDCYQCSAASDLGCSDELIQGGSNSCDHVFEARYCIKTTGFYAGGLGTKRFCSSLDLGNYCNYIQQPGDELEYRSCVFTCSTDGCNAATHYIPLSLLGALLLPALLGGSSGRHDLDQLLDKLMYRSTK</sequence>
<keyword evidence="4" id="KW-0732">Signal</keyword>
<evidence type="ECO:0000256" key="5">
    <source>
        <dbReference type="ARBA" id="ARBA00022989"/>
    </source>
</evidence>
<dbReference type="CDD" id="cd23590">
    <property type="entry name" value="TFP_LU_ECD_Bou"/>
    <property type="match status" value="1"/>
</dbReference>
<proteinExistence type="predicted"/>
<dbReference type="PANTHER" id="PTHR33562">
    <property type="entry name" value="ATILLA, ISOFORM B-RELATED-RELATED"/>
    <property type="match status" value="1"/>
</dbReference>
<comment type="subcellular location">
    <subcellularLocation>
        <location evidence="1">Membrane</location>
        <topology evidence="1">Lipid-anchor</topology>
        <topology evidence="1">GPI-anchor</topology>
    </subcellularLocation>
</comment>
<dbReference type="GO" id="GO:0030431">
    <property type="term" value="P:sleep"/>
    <property type="evidence" value="ECO:0007669"/>
    <property type="project" value="InterPro"/>
</dbReference>
<name>A0A7R9CPQ3_TIMPO</name>
<keyword evidence="2" id="KW-0336">GPI-anchor</keyword>
<keyword evidence="5" id="KW-1133">Transmembrane helix</keyword>
<keyword evidence="8" id="KW-0449">Lipoprotein</keyword>
<keyword evidence="3" id="KW-0812">Transmembrane</keyword>
<keyword evidence="7" id="KW-0325">Glycoprotein</keyword>
<protein>
    <recommendedName>
        <fullName evidence="10">Protein quiver</fullName>
    </recommendedName>
</protein>
<dbReference type="InterPro" id="IPR050975">
    <property type="entry name" value="Sleep_regulator"/>
</dbReference>
<dbReference type="InterPro" id="IPR031424">
    <property type="entry name" value="QVR-like"/>
</dbReference>
<evidence type="ECO:0000256" key="7">
    <source>
        <dbReference type="ARBA" id="ARBA00023180"/>
    </source>
</evidence>
<dbReference type="Pfam" id="PF17064">
    <property type="entry name" value="QVR"/>
    <property type="match status" value="1"/>
</dbReference>
<dbReference type="GO" id="GO:0098552">
    <property type="term" value="C:side of membrane"/>
    <property type="evidence" value="ECO:0007669"/>
    <property type="project" value="UniProtKB-KW"/>
</dbReference>